<proteinExistence type="inferred from homology"/>
<dbReference type="InterPro" id="IPR017438">
    <property type="entry name" value="ATP-NAD_kinase_N"/>
</dbReference>
<keyword evidence="6" id="KW-1185">Reference proteome</keyword>
<feature type="transmembrane region" description="Helical" evidence="3">
    <location>
        <begin position="24"/>
        <end position="42"/>
    </location>
</feature>
<dbReference type="InterPro" id="IPR050187">
    <property type="entry name" value="Lipid_Phosphate_FormReg"/>
</dbReference>
<keyword evidence="3" id="KW-0472">Membrane</keyword>
<dbReference type="Gene3D" id="2.60.200.40">
    <property type="match status" value="1"/>
</dbReference>
<name>A0A261FBE2_9BIFI</name>
<reference evidence="5 6" key="1">
    <citation type="journal article" date="2017" name="BMC Genomics">
        <title>Comparative genomic and phylogenomic analyses of the Bifidobacteriaceae family.</title>
        <authorList>
            <person name="Lugli G.A."/>
            <person name="Milani C."/>
            <person name="Turroni F."/>
            <person name="Duranti S."/>
            <person name="Mancabelli L."/>
            <person name="Mangifesta M."/>
            <person name="Ferrario C."/>
            <person name="Modesto M."/>
            <person name="Mattarelli P."/>
            <person name="Jiri K."/>
            <person name="van Sinderen D."/>
            <person name="Ventura M."/>
        </authorList>
    </citation>
    <scope>NUCLEOTIDE SEQUENCE [LARGE SCALE GENOMIC DNA]</scope>
    <source>
        <strain evidence="5 6">LMG 21773</strain>
    </source>
</reference>
<dbReference type="Pfam" id="PF00781">
    <property type="entry name" value="DAGK_cat"/>
    <property type="match status" value="1"/>
</dbReference>
<keyword evidence="3" id="KW-1133">Transmembrane helix</keyword>
<evidence type="ECO:0000256" key="2">
    <source>
        <dbReference type="ARBA" id="ARBA00005983"/>
    </source>
</evidence>
<organism evidence="5 6">
    <name type="scientific">Aeriscardovia aeriphila</name>
    <dbReference type="NCBI Taxonomy" id="218139"/>
    <lineage>
        <taxon>Bacteria</taxon>
        <taxon>Bacillati</taxon>
        <taxon>Actinomycetota</taxon>
        <taxon>Actinomycetes</taxon>
        <taxon>Bifidobacteriales</taxon>
        <taxon>Bifidobacteriaceae</taxon>
        <taxon>Aeriscardovia</taxon>
    </lineage>
</organism>
<dbReference type="Gene3D" id="3.40.50.10330">
    <property type="entry name" value="Probable inorganic polyphosphate/atp-NAD kinase, domain 1"/>
    <property type="match status" value="1"/>
</dbReference>
<feature type="domain" description="DAGKc" evidence="4">
    <location>
        <begin position="63"/>
        <end position="192"/>
    </location>
</feature>
<dbReference type="InterPro" id="IPR001206">
    <property type="entry name" value="Diacylglycerol_kinase_cat_dom"/>
</dbReference>
<comment type="similarity">
    <text evidence="2">Belongs to the diacylglycerol/lipid kinase family.</text>
</comment>
<dbReference type="EMBL" id="MWWU01000002">
    <property type="protein sequence ID" value="OZG56418.1"/>
    <property type="molecule type" value="Genomic_DNA"/>
</dbReference>
<dbReference type="PANTHER" id="PTHR12358:SF54">
    <property type="entry name" value="SPHINGOSINE KINASE RELATED PROTEIN"/>
    <property type="match status" value="1"/>
</dbReference>
<dbReference type="AlphaFoldDB" id="A0A261FBE2"/>
<gene>
    <name evidence="5" type="ORF">AEAE_0906</name>
</gene>
<evidence type="ECO:0000256" key="3">
    <source>
        <dbReference type="SAM" id="Phobius"/>
    </source>
</evidence>
<evidence type="ECO:0000313" key="6">
    <source>
        <dbReference type="Proteomes" id="UP000228976"/>
    </source>
</evidence>
<dbReference type="PANTHER" id="PTHR12358">
    <property type="entry name" value="SPHINGOSINE KINASE"/>
    <property type="match status" value="1"/>
</dbReference>
<evidence type="ECO:0000256" key="1">
    <source>
        <dbReference type="ARBA" id="ARBA00001946"/>
    </source>
</evidence>
<dbReference type="InterPro" id="IPR016064">
    <property type="entry name" value="NAD/diacylglycerol_kinase_sf"/>
</dbReference>
<comment type="caution">
    <text evidence="5">The sequence shown here is derived from an EMBL/GenBank/DDBJ whole genome shotgun (WGS) entry which is preliminary data.</text>
</comment>
<dbReference type="GO" id="GO:0016301">
    <property type="term" value="F:kinase activity"/>
    <property type="evidence" value="ECO:0007669"/>
    <property type="project" value="InterPro"/>
</dbReference>
<dbReference type="Proteomes" id="UP000228976">
    <property type="component" value="Unassembled WGS sequence"/>
</dbReference>
<comment type="cofactor">
    <cofactor evidence="1">
        <name>Mg(2+)</name>
        <dbReference type="ChEBI" id="CHEBI:18420"/>
    </cofactor>
</comment>
<accession>A0A261FBE2</accession>
<dbReference type="SMART" id="SM00046">
    <property type="entry name" value="DAGKc"/>
    <property type="match status" value="1"/>
</dbReference>
<protein>
    <submittedName>
        <fullName evidence="5">DeoR family transcriptional regulator</fullName>
    </submittedName>
</protein>
<dbReference type="SUPFAM" id="SSF111331">
    <property type="entry name" value="NAD kinase/diacylglycerol kinase-like"/>
    <property type="match status" value="1"/>
</dbReference>
<sequence>MCKFTPFAILVYMNFFDGISGLEWLAIIALIAAVIIVWRLILRAIAHMRHRQEEISAINSRRNDPAEYAFIVNPSKPGAQQITEHILAFCRAQGVPEPLIIETQLDKDGEACAQEAIARGAQVIVAVGGDGTVRTVAAGVEGTNHPLAVIPIGTANLFARNLGIPLKLDDALRVALSHGSRRVDMGCMSLPDSHRAKDRRGHGFLLISGIGFDATMMAATDPRLKGRMGWLAYGVAGMKHLFDRKQIGTIAITDRDGDIHTFRDVQFRTFLVGNCGAIPMVSLMPEADYSDGLLDFELLDTDGGIIGWANLAQDLFYQTIWGRSGKRLGSVGSTMDHMQGTHAEIWLNHSAYAEVDGDLLSQTKHVSIEVHHRSLIVRVPRKPAQFGVSTSTSLSVSKSEQ</sequence>
<evidence type="ECO:0000313" key="5">
    <source>
        <dbReference type="EMBL" id="OZG56418.1"/>
    </source>
</evidence>
<evidence type="ECO:0000259" key="4">
    <source>
        <dbReference type="PROSITE" id="PS50146"/>
    </source>
</evidence>
<dbReference type="PROSITE" id="PS50146">
    <property type="entry name" value="DAGK"/>
    <property type="match status" value="1"/>
</dbReference>
<keyword evidence="3" id="KW-0812">Transmembrane</keyword>